<dbReference type="EMBL" id="MVGC01000180">
    <property type="protein sequence ID" value="RJE22208.1"/>
    <property type="molecule type" value="Genomic_DNA"/>
</dbReference>
<evidence type="ECO:0000259" key="4">
    <source>
        <dbReference type="SMART" id="SM00672"/>
    </source>
</evidence>
<feature type="transmembrane region" description="Helical" evidence="3">
    <location>
        <begin position="40"/>
        <end position="59"/>
    </location>
</feature>
<keyword evidence="3" id="KW-1133">Transmembrane helix</keyword>
<dbReference type="PANTHER" id="PTHR12203">
    <property type="entry name" value="KDEL LYS-ASP-GLU-LEU CONTAINING - RELATED"/>
    <property type="match status" value="1"/>
</dbReference>
<accession>A0A3A2ZGA3</accession>
<keyword evidence="3" id="KW-0812">Transmembrane</keyword>
<protein>
    <submittedName>
        <fullName evidence="5">Capsular associated protein</fullName>
    </submittedName>
</protein>
<dbReference type="GO" id="GO:0016740">
    <property type="term" value="F:transferase activity"/>
    <property type="evidence" value="ECO:0007669"/>
    <property type="project" value="UniProtKB-KW"/>
</dbReference>
<dbReference type="Proteomes" id="UP000266188">
    <property type="component" value="Unassembled WGS sequence"/>
</dbReference>
<feature type="transmembrane region" description="Helical" evidence="3">
    <location>
        <begin position="231"/>
        <end position="252"/>
    </location>
</feature>
<feature type="transmembrane region" description="Helical" evidence="3">
    <location>
        <begin position="191"/>
        <end position="211"/>
    </location>
</feature>
<name>A0A3A2ZGA3_9EURO</name>
<sequence length="988" mass="111045">MVYFSADTGLKALVGVFLLSCMFLTTTYDTTFAFDRPICSVVFACFLAGSSLATLGRFVDHLPKAGSPQKYSVIPLAERSESIPLESPSSPVSHIGKFRNLTGWKKVALLSTIACIRVEFYRQITLNTECAHSGYSYAIPFVVSLYDYWRNQRCHQAVEKSPIIDSPSHTKLRLLATLYRRSYSRICQSRLRYVICAAFLLAGGLVTFRFGNGRESTYICPTVSGLAPRLGLFKLLNVLLDSSILIGAAEISRETRPEEPRKQALVSWGCSLLGVAIFWTIVGAIIAKRTTGVGDNGFIDAQYLRSAFGQSVLITLLLLSASQMIRYYGVVGLSILAGFVSIYFTWASALLNGQQPFPLIPSSHAAAALGAIAIGGILFLSARASSDEEPKFLYGMNVFVRLCFLFLTGVGLIFAINQPSLANLHPIDLLIYDGRIHHDTWLSQATGSKTLKQAVMEYRRRYNQYPPPGFDKWYDYATSRGSVIIDDFDQIYNNLLPFWALPPDQLREMTHQLVTNPFNDIGAISIRDGVARVQEGIKPTHAWMVLGAAEMIGKFSEHLPDMDIAFNLNDEPRIAVPWERYSVLKHQAMAHSFPGDNVLNGWSKNRGEGWGPIEPAHQTNETIFTDAAWSNIFDRYVSAVCPPSSKARSQRIWNRHGICMSCIRPHSLGQFPSDWDVATDLCHQPDLENLHGFIMAPASFKVSQELVPVLSQSSVAGFSDIIYPSPWNYMDKVKYDPSDEFPDVAYREKANTLFWIGSTSEGVSRRGEWRGMPRQRFSHMINNNTLNKVSVLLPANKPGTYSYQIMDGTTPPEQLGLNAEVHLADPIIRCDDCDEQKQEMNTSSWVPFQNHWASRYLFDLDGAGFSGRFLPFMQSRSIPFKTGLLRQWLDSRVTPWLHFVPVDLRLHGVWSTLAYFAGVDATVGSPEGGSRRIKMEPHDVQGEWIAEEGRRWAEKAIRKEDMEIYFFRLLLEWGRLTDDKRDFLGYKP</sequence>
<gene>
    <name evidence="5" type="ORF">PHISCL_05456</name>
</gene>
<evidence type="ECO:0000256" key="1">
    <source>
        <dbReference type="ARBA" id="ARBA00010118"/>
    </source>
</evidence>
<evidence type="ECO:0000313" key="6">
    <source>
        <dbReference type="Proteomes" id="UP000266188"/>
    </source>
</evidence>
<dbReference type="PANTHER" id="PTHR12203:SF35">
    <property type="entry name" value="PROTEIN O-GLUCOSYLTRANSFERASE 1"/>
    <property type="match status" value="1"/>
</dbReference>
<comment type="caution">
    <text evidence="5">The sequence shown here is derived from an EMBL/GenBank/DDBJ whole genome shotgun (WGS) entry which is preliminary data.</text>
</comment>
<feature type="transmembrane region" description="Helical" evidence="3">
    <location>
        <begin position="359"/>
        <end position="380"/>
    </location>
</feature>
<organism evidence="5 6">
    <name type="scientific">Aspergillus sclerotialis</name>
    <dbReference type="NCBI Taxonomy" id="2070753"/>
    <lineage>
        <taxon>Eukaryota</taxon>
        <taxon>Fungi</taxon>
        <taxon>Dikarya</taxon>
        <taxon>Ascomycota</taxon>
        <taxon>Pezizomycotina</taxon>
        <taxon>Eurotiomycetes</taxon>
        <taxon>Eurotiomycetidae</taxon>
        <taxon>Eurotiales</taxon>
        <taxon>Aspergillaceae</taxon>
        <taxon>Aspergillus</taxon>
        <taxon>Aspergillus subgen. Polypaecilum</taxon>
    </lineage>
</organism>
<reference evidence="6" key="1">
    <citation type="submission" date="2017-02" db="EMBL/GenBank/DDBJ databases">
        <authorList>
            <person name="Tafer H."/>
            <person name="Lopandic K."/>
        </authorList>
    </citation>
    <scope>NUCLEOTIDE SEQUENCE [LARGE SCALE GENOMIC DNA]</scope>
    <source>
        <strain evidence="6">CBS 366.77</strain>
    </source>
</reference>
<feature type="transmembrane region" description="Helical" evidence="3">
    <location>
        <begin position="12"/>
        <end position="34"/>
    </location>
</feature>
<feature type="domain" description="Glycosyl transferase CAP10" evidence="4">
    <location>
        <begin position="683"/>
        <end position="980"/>
    </location>
</feature>
<dbReference type="STRING" id="2070753.A0A3A2ZGA3"/>
<keyword evidence="3" id="KW-0472">Membrane</keyword>
<feature type="transmembrane region" description="Helical" evidence="3">
    <location>
        <begin position="302"/>
        <end position="320"/>
    </location>
</feature>
<dbReference type="AlphaFoldDB" id="A0A3A2ZGA3"/>
<feature type="transmembrane region" description="Helical" evidence="3">
    <location>
        <begin position="264"/>
        <end position="287"/>
    </location>
</feature>
<feature type="transmembrane region" description="Helical" evidence="3">
    <location>
        <begin position="327"/>
        <end position="347"/>
    </location>
</feature>
<keyword evidence="2" id="KW-0808">Transferase</keyword>
<keyword evidence="6" id="KW-1185">Reference proteome</keyword>
<evidence type="ECO:0000256" key="3">
    <source>
        <dbReference type="SAM" id="Phobius"/>
    </source>
</evidence>
<dbReference type="SMART" id="SM00672">
    <property type="entry name" value="CAP10"/>
    <property type="match status" value="1"/>
</dbReference>
<feature type="transmembrane region" description="Helical" evidence="3">
    <location>
        <begin position="392"/>
        <end position="416"/>
    </location>
</feature>
<proteinExistence type="inferred from homology"/>
<dbReference type="OrthoDB" id="541052at2759"/>
<evidence type="ECO:0000313" key="5">
    <source>
        <dbReference type="EMBL" id="RJE22208.1"/>
    </source>
</evidence>
<dbReference type="InterPro" id="IPR051091">
    <property type="entry name" value="O-Glucosyltr/Glycosyltrsf_90"/>
</dbReference>
<comment type="similarity">
    <text evidence="1">Belongs to the glycosyltransferase 90 family.</text>
</comment>
<evidence type="ECO:0000256" key="2">
    <source>
        <dbReference type="ARBA" id="ARBA00022679"/>
    </source>
</evidence>
<dbReference type="InterPro" id="IPR006598">
    <property type="entry name" value="CAP10"/>
</dbReference>